<dbReference type="AlphaFoldDB" id="A0A7T7UW05"/>
<name>A0A7T7UW05_9FLAO</name>
<dbReference type="PROSITE" id="PS50903">
    <property type="entry name" value="RUBREDOXIN_LIKE"/>
    <property type="match status" value="1"/>
</dbReference>
<dbReference type="OrthoDB" id="1456570at2"/>
<dbReference type="GO" id="GO:0005506">
    <property type="term" value="F:iron ion binding"/>
    <property type="evidence" value="ECO:0007669"/>
    <property type="project" value="InterPro"/>
</dbReference>
<dbReference type="InterPro" id="IPR024934">
    <property type="entry name" value="Rubredoxin-like_dom"/>
</dbReference>
<keyword evidence="3" id="KW-1185">Reference proteome</keyword>
<dbReference type="RefSeq" id="WP_034871500.1">
    <property type="nucleotide sequence ID" value="NZ_CBCSDR010000005.1"/>
</dbReference>
<dbReference type="KEGG" id="egm:AYC65_01820"/>
<organism evidence="2 3">
    <name type="scientific">Elizabethkingia bruuniana</name>
    <dbReference type="NCBI Taxonomy" id="1756149"/>
    <lineage>
        <taxon>Bacteria</taxon>
        <taxon>Pseudomonadati</taxon>
        <taxon>Bacteroidota</taxon>
        <taxon>Flavobacteriia</taxon>
        <taxon>Flavobacteriales</taxon>
        <taxon>Weeksellaceae</taxon>
        <taxon>Elizabethkingia</taxon>
    </lineage>
</organism>
<protein>
    <recommendedName>
        <fullName evidence="1">Rubredoxin-like domain-containing protein</fullName>
    </recommendedName>
</protein>
<gene>
    <name evidence="2" type="ORF">I6H88_12345</name>
</gene>
<dbReference type="Proteomes" id="UP000595426">
    <property type="component" value="Chromosome"/>
</dbReference>
<dbReference type="GeneID" id="93131620"/>
<accession>A0A7T7UW05</accession>
<sequence length="84" mass="10095">MKDYICRICGFNNYPDKYWENDLPSYIICPCCGCEAGNEDYTIGSAKEHRAIWFEKKELWFNLSLKPNNWDFSEQLRNIPEKYK</sequence>
<proteinExistence type="predicted"/>
<evidence type="ECO:0000313" key="3">
    <source>
        <dbReference type="Proteomes" id="UP000595426"/>
    </source>
</evidence>
<feature type="domain" description="Rubredoxin-like" evidence="1">
    <location>
        <begin position="1"/>
        <end position="44"/>
    </location>
</feature>
<evidence type="ECO:0000259" key="1">
    <source>
        <dbReference type="PROSITE" id="PS50903"/>
    </source>
</evidence>
<evidence type="ECO:0000313" key="2">
    <source>
        <dbReference type="EMBL" id="QQN57243.1"/>
    </source>
</evidence>
<reference evidence="2 3" key="1">
    <citation type="submission" date="2020-12" db="EMBL/GenBank/DDBJ databases">
        <title>FDA dAtabase for Regulatory Grade micrObial Sequences (FDA-ARGOS): Supporting development and validation of Infectious Disease Dx tests.</title>
        <authorList>
            <person name="Kerrigan L."/>
            <person name="Long C."/>
            <person name="Tallon L."/>
            <person name="Sadzewicz L."/>
            <person name="Zhao X."/>
            <person name="Boylan J."/>
            <person name="Ott S."/>
            <person name="Bowen H."/>
            <person name="Vavikolanu K."/>
            <person name="Mehta A."/>
            <person name="Aluvathingal J."/>
            <person name="Nadendla S."/>
            <person name="Yan Y."/>
            <person name="Sichtig H."/>
        </authorList>
    </citation>
    <scope>NUCLEOTIDE SEQUENCE [LARGE SCALE GENOMIC DNA]</scope>
    <source>
        <strain evidence="2 3">FDAARGOS_1031</strain>
    </source>
</reference>
<dbReference type="EMBL" id="CP067018">
    <property type="protein sequence ID" value="QQN57243.1"/>
    <property type="molecule type" value="Genomic_DNA"/>
</dbReference>